<name>A0AAD1RG46_PELCU</name>
<feature type="non-terminal residue" evidence="2">
    <location>
        <position position="94"/>
    </location>
</feature>
<feature type="region of interest" description="Disordered" evidence="1">
    <location>
        <begin position="50"/>
        <end position="94"/>
    </location>
</feature>
<organism evidence="2 3">
    <name type="scientific">Pelobates cultripes</name>
    <name type="common">Western spadefoot toad</name>
    <dbReference type="NCBI Taxonomy" id="61616"/>
    <lineage>
        <taxon>Eukaryota</taxon>
        <taxon>Metazoa</taxon>
        <taxon>Chordata</taxon>
        <taxon>Craniata</taxon>
        <taxon>Vertebrata</taxon>
        <taxon>Euteleostomi</taxon>
        <taxon>Amphibia</taxon>
        <taxon>Batrachia</taxon>
        <taxon>Anura</taxon>
        <taxon>Pelobatoidea</taxon>
        <taxon>Pelobatidae</taxon>
        <taxon>Pelobates</taxon>
    </lineage>
</organism>
<dbReference type="EMBL" id="OW240913">
    <property type="protein sequence ID" value="CAH2253109.1"/>
    <property type="molecule type" value="Genomic_DNA"/>
</dbReference>
<feature type="compositionally biased region" description="Basic and acidic residues" evidence="1">
    <location>
        <begin position="1"/>
        <end position="12"/>
    </location>
</feature>
<dbReference type="Proteomes" id="UP001295444">
    <property type="component" value="Chromosome 02"/>
</dbReference>
<evidence type="ECO:0000313" key="3">
    <source>
        <dbReference type="Proteomes" id="UP001295444"/>
    </source>
</evidence>
<feature type="non-terminal residue" evidence="2">
    <location>
        <position position="1"/>
    </location>
</feature>
<gene>
    <name evidence="2" type="ORF">PECUL_23A019879</name>
</gene>
<feature type="region of interest" description="Disordered" evidence="1">
    <location>
        <begin position="1"/>
        <end position="22"/>
    </location>
</feature>
<evidence type="ECO:0000256" key="1">
    <source>
        <dbReference type="SAM" id="MobiDB-lite"/>
    </source>
</evidence>
<accession>A0AAD1RG46</accession>
<reference evidence="2" key="1">
    <citation type="submission" date="2022-03" db="EMBL/GenBank/DDBJ databases">
        <authorList>
            <person name="Alioto T."/>
            <person name="Alioto T."/>
            <person name="Gomez Garrido J."/>
        </authorList>
    </citation>
    <scope>NUCLEOTIDE SEQUENCE</scope>
</reference>
<proteinExistence type="predicted"/>
<keyword evidence="3" id="KW-1185">Reference proteome</keyword>
<protein>
    <submittedName>
        <fullName evidence="2">Uncharacterized protein</fullName>
    </submittedName>
</protein>
<dbReference type="AlphaFoldDB" id="A0AAD1RG46"/>
<evidence type="ECO:0000313" key="2">
    <source>
        <dbReference type="EMBL" id="CAH2253109.1"/>
    </source>
</evidence>
<sequence>QRAPRGESKKAAGWETPQALTSKGAQERLDSFNDRFEAICQKFWCRLANQPRGISPPATPGPHKDALVTSLPPQPEASLEHSTRLPTPPAAQLD</sequence>